<reference evidence="1 2" key="1">
    <citation type="journal article" date="2014" name="Int. J. Syst. Evol. Microbiol.">
        <title>Streptomyces hoynatensis sp. nov., isolated from deep marine sediment.</title>
        <authorList>
            <person name="Veyisoglu A."/>
            <person name="Sahin N."/>
        </authorList>
    </citation>
    <scope>NUCLEOTIDE SEQUENCE [LARGE SCALE GENOMIC DNA]</scope>
    <source>
        <strain evidence="1 2">KCTC 29097</strain>
    </source>
</reference>
<sequence>MTAARSPQDEAAWQDLDPATRERLDFLDPADFTVGPTAEAAARWERFTQILDKAENYGSPL</sequence>
<evidence type="ECO:0000313" key="2">
    <source>
        <dbReference type="Proteomes" id="UP000272474"/>
    </source>
</evidence>
<comment type="caution">
    <text evidence="1">The sequence shown here is derived from an EMBL/GenBank/DDBJ whole genome shotgun (WGS) entry which is preliminary data.</text>
</comment>
<organism evidence="1 2">
    <name type="scientific">Streptomyces hoynatensis</name>
    <dbReference type="NCBI Taxonomy" id="1141874"/>
    <lineage>
        <taxon>Bacteria</taxon>
        <taxon>Bacillati</taxon>
        <taxon>Actinomycetota</taxon>
        <taxon>Actinomycetes</taxon>
        <taxon>Kitasatosporales</taxon>
        <taxon>Streptomycetaceae</taxon>
        <taxon>Streptomyces</taxon>
    </lineage>
</organism>
<accession>A0A3A9YP38</accession>
<dbReference type="EMBL" id="RBAL01000022">
    <property type="protein sequence ID" value="RKN37780.1"/>
    <property type="molecule type" value="Genomic_DNA"/>
</dbReference>
<dbReference type="RefSeq" id="WP_120684302.1">
    <property type="nucleotide sequence ID" value="NZ_RBAL01000022.1"/>
</dbReference>
<evidence type="ECO:0000313" key="1">
    <source>
        <dbReference type="EMBL" id="RKN37780.1"/>
    </source>
</evidence>
<dbReference type="OrthoDB" id="4244614at2"/>
<dbReference type="Proteomes" id="UP000272474">
    <property type="component" value="Unassembled WGS sequence"/>
</dbReference>
<gene>
    <name evidence="1" type="ORF">D7294_26900</name>
</gene>
<name>A0A3A9YP38_9ACTN</name>
<keyword evidence="2" id="KW-1185">Reference proteome</keyword>
<protein>
    <submittedName>
        <fullName evidence="1">Uncharacterized protein</fullName>
    </submittedName>
</protein>
<proteinExistence type="predicted"/>
<dbReference type="AlphaFoldDB" id="A0A3A9YP38"/>